<gene>
    <name evidence="12" type="primary">rfbA</name>
    <name evidence="12" type="ORF">IAG42_36070</name>
</gene>
<dbReference type="GO" id="GO:0008879">
    <property type="term" value="F:glucose-1-phosphate thymidylyltransferase activity"/>
    <property type="evidence" value="ECO:0007669"/>
    <property type="project" value="UniProtKB-EC"/>
</dbReference>
<dbReference type="InterPro" id="IPR005907">
    <property type="entry name" value="G1P_thy_trans_s"/>
</dbReference>
<dbReference type="PANTHER" id="PTHR43532">
    <property type="entry name" value="GLUCOSE-1-PHOSPHATE THYMIDYLYLTRANSFERASE"/>
    <property type="match status" value="1"/>
</dbReference>
<evidence type="ECO:0000256" key="4">
    <source>
        <dbReference type="ARBA" id="ARBA00017654"/>
    </source>
</evidence>
<evidence type="ECO:0000256" key="10">
    <source>
        <dbReference type="RuleBase" id="RU003706"/>
    </source>
</evidence>
<dbReference type="PANTHER" id="PTHR43532:SF1">
    <property type="entry name" value="GLUCOSE-1-PHOSPHATE THYMIDYLYLTRANSFERASE 1"/>
    <property type="match status" value="1"/>
</dbReference>
<dbReference type="Proteomes" id="UP000516428">
    <property type="component" value="Plasmid unnamed1"/>
</dbReference>
<comment type="catalytic activity">
    <reaction evidence="9 10">
        <text>dTTP + alpha-D-glucose 1-phosphate + H(+) = dTDP-alpha-D-glucose + diphosphate</text>
        <dbReference type="Rhea" id="RHEA:15225"/>
        <dbReference type="ChEBI" id="CHEBI:15378"/>
        <dbReference type="ChEBI" id="CHEBI:33019"/>
        <dbReference type="ChEBI" id="CHEBI:37568"/>
        <dbReference type="ChEBI" id="CHEBI:57477"/>
        <dbReference type="ChEBI" id="CHEBI:58601"/>
        <dbReference type="EC" id="2.7.7.24"/>
    </reaction>
</comment>
<reference evidence="12 13" key="1">
    <citation type="submission" date="2020-09" db="EMBL/GenBank/DDBJ databases">
        <title>A novel species.</title>
        <authorList>
            <person name="Gao J."/>
        </authorList>
    </citation>
    <scope>NUCLEOTIDE SEQUENCE [LARGE SCALE GENOMIC DNA]</scope>
    <source>
        <strain evidence="12 13">CRXT-Y-14</strain>
        <plasmid evidence="12 13">unnamed1</plasmid>
    </source>
</reference>
<dbReference type="SUPFAM" id="SSF53448">
    <property type="entry name" value="Nucleotide-diphospho-sugar transferases"/>
    <property type="match status" value="1"/>
</dbReference>
<dbReference type="FunFam" id="3.90.550.10:FF:000023">
    <property type="entry name" value="Glucose-1-phosphate thymidylyltransferase"/>
    <property type="match status" value="1"/>
</dbReference>
<evidence type="ECO:0000256" key="2">
    <source>
        <dbReference type="ARBA" id="ARBA00010480"/>
    </source>
</evidence>
<evidence type="ECO:0000259" key="11">
    <source>
        <dbReference type="Pfam" id="PF00483"/>
    </source>
</evidence>
<dbReference type="RefSeq" id="WP_188342028.1">
    <property type="nucleotide sequence ID" value="NZ_CP061282.1"/>
</dbReference>
<dbReference type="EC" id="2.7.7.24" evidence="3 10"/>
<feature type="domain" description="Nucleotidyl transferase" evidence="11">
    <location>
        <begin position="2"/>
        <end position="236"/>
    </location>
</feature>
<geneLocation type="plasmid" evidence="12 13">
    <name>unnamed1</name>
</geneLocation>
<evidence type="ECO:0000256" key="9">
    <source>
        <dbReference type="ARBA" id="ARBA00049336"/>
    </source>
</evidence>
<sequence length="301" mass="32528">MKGIILAGGSGTRLRPLTGTVSKQLLPVYDKPMIYYPLSVLMRAGIRDILIISSRNHLEMFRSLLGDGSHLGIELSYAQQDEPRGIAEAFLIGEKHIGDSPVALILGDNVFHGAGFSTTIAQAAARLDGCELFGYPVNDPERYGVGEIDAEGRLLSLVEKPVKPRSNLAVTGLYLYDNDVVEIAAGLTPSARGELEITDVNQAYLAQGRARLTELGRGFAWLDMGTHDSLLQAGQYVQLLEQRQGERIACVEEIALRMGFIDHEQCHALGRDLGDSGYGNYVRELARRAAATAAAESSSAA</sequence>
<keyword evidence="5 10" id="KW-0808">Transferase</keyword>
<comment type="function">
    <text evidence="10">Catalyzes the formation of dTDP-glucose, from dTTP and glucose 1-phosphate, as well as its pyrophosphorolysis.</text>
</comment>
<keyword evidence="8 10" id="KW-0460">Magnesium</keyword>
<keyword evidence="6 10" id="KW-0548">Nucleotidyltransferase</keyword>
<keyword evidence="7 10" id="KW-0479">Metal-binding</keyword>
<protein>
    <recommendedName>
        <fullName evidence="4 10">Glucose-1-phosphate thymidylyltransferase</fullName>
        <ecNumber evidence="3 10">2.7.7.24</ecNumber>
    </recommendedName>
</protein>
<dbReference type="KEGG" id="sxn:IAG42_36070"/>
<comment type="cofactor">
    <cofactor evidence="1">
        <name>Mg(2+)</name>
        <dbReference type="ChEBI" id="CHEBI:18420"/>
    </cofactor>
</comment>
<evidence type="ECO:0000256" key="8">
    <source>
        <dbReference type="ARBA" id="ARBA00022842"/>
    </source>
</evidence>
<name>A0A7H1BKW8_9ACTN</name>
<dbReference type="NCBIfam" id="TIGR01207">
    <property type="entry name" value="rmlA"/>
    <property type="match status" value="1"/>
</dbReference>
<organism evidence="12 13">
    <name type="scientific">Streptomyces xanthii</name>
    <dbReference type="NCBI Taxonomy" id="2768069"/>
    <lineage>
        <taxon>Bacteria</taxon>
        <taxon>Bacillati</taxon>
        <taxon>Actinomycetota</taxon>
        <taxon>Actinomycetes</taxon>
        <taxon>Kitasatosporales</taxon>
        <taxon>Streptomycetaceae</taxon>
        <taxon>Streptomyces</taxon>
    </lineage>
</organism>
<dbReference type="Pfam" id="PF00483">
    <property type="entry name" value="NTP_transferase"/>
    <property type="match status" value="1"/>
</dbReference>
<dbReference type="GO" id="GO:0019318">
    <property type="term" value="P:hexose metabolic process"/>
    <property type="evidence" value="ECO:0007669"/>
    <property type="project" value="UniProtKB-ARBA"/>
</dbReference>
<keyword evidence="12" id="KW-0614">Plasmid</keyword>
<comment type="similarity">
    <text evidence="2 10">Belongs to the glucose-1-phosphate thymidylyltransferase family.</text>
</comment>
<dbReference type="EMBL" id="CP061282">
    <property type="protein sequence ID" value="QNS09373.1"/>
    <property type="molecule type" value="Genomic_DNA"/>
</dbReference>
<dbReference type="InterPro" id="IPR005835">
    <property type="entry name" value="NTP_transferase_dom"/>
</dbReference>
<dbReference type="CDD" id="cd02538">
    <property type="entry name" value="G1P_TT_short"/>
    <property type="match status" value="1"/>
</dbReference>
<evidence type="ECO:0000256" key="5">
    <source>
        <dbReference type="ARBA" id="ARBA00022679"/>
    </source>
</evidence>
<evidence type="ECO:0000256" key="6">
    <source>
        <dbReference type="ARBA" id="ARBA00022695"/>
    </source>
</evidence>
<dbReference type="InterPro" id="IPR029044">
    <property type="entry name" value="Nucleotide-diphossugar_trans"/>
</dbReference>
<evidence type="ECO:0000256" key="1">
    <source>
        <dbReference type="ARBA" id="ARBA00001946"/>
    </source>
</evidence>
<proteinExistence type="inferred from homology"/>
<evidence type="ECO:0000256" key="7">
    <source>
        <dbReference type="ARBA" id="ARBA00022723"/>
    </source>
</evidence>
<evidence type="ECO:0000256" key="3">
    <source>
        <dbReference type="ARBA" id="ARBA00012461"/>
    </source>
</evidence>
<evidence type="ECO:0000313" key="12">
    <source>
        <dbReference type="EMBL" id="QNS09373.1"/>
    </source>
</evidence>
<evidence type="ECO:0000313" key="13">
    <source>
        <dbReference type="Proteomes" id="UP000516428"/>
    </source>
</evidence>
<dbReference type="GO" id="GO:0000271">
    <property type="term" value="P:polysaccharide biosynthetic process"/>
    <property type="evidence" value="ECO:0007669"/>
    <property type="project" value="UniProtKB-ARBA"/>
</dbReference>
<keyword evidence="13" id="KW-1185">Reference proteome</keyword>
<dbReference type="GO" id="GO:0046872">
    <property type="term" value="F:metal ion binding"/>
    <property type="evidence" value="ECO:0007669"/>
    <property type="project" value="UniProtKB-KW"/>
</dbReference>
<accession>A0A7H1BKW8</accession>
<dbReference type="AlphaFoldDB" id="A0A7H1BKW8"/>
<dbReference type="Gene3D" id="3.90.550.10">
    <property type="entry name" value="Spore Coat Polysaccharide Biosynthesis Protein SpsA, Chain A"/>
    <property type="match status" value="1"/>
</dbReference>